<evidence type="ECO:0000313" key="1">
    <source>
        <dbReference type="EMBL" id="KIM39274.1"/>
    </source>
</evidence>
<gene>
    <name evidence="1" type="ORF">M413DRAFT_447216</name>
</gene>
<dbReference type="AlphaFoldDB" id="A0A0C3C4T7"/>
<keyword evidence="2" id="KW-1185">Reference proteome</keyword>
<accession>A0A0C3C4T7</accession>
<dbReference type="EMBL" id="KN831786">
    <property type="protein sequence ID" value="KIM39274.1"/>
    <property type="molecule type" value="Genomic_DNA"/>
</dbReference>
<organism evidence="1 2">
    <name type="scientific">Hebeloma cylindrosporum</name>
    <dbReference type="NCBI Taxonomy" id="76867"/>
    <lineage>
        <taxon>Eukaryota</taxon>
        <taxon>Fungi</taxon>
        <taxon>Dikarya</taxon>
        <taxon>Basidiomycota</taxon>
        <taxon>Agaricomycotina</taxon>
        <taxon>Agaricomycetes</taxon>
        <taxon>Agaricomycetidae</taxon>
        <taxon>Agaricales</taxon>
        <taxon>Agaricineae</taxon>
        <taxon>Hymenogastraceae</taxon>
        <taxon>Hebeloma</taxon>
    </lineage>
</organism>
<name>A0A0C3C4T7_HEBCY</name>
<evidence type="ECO:0000313" key="2">
    <source>
        <dbReference type="Proteomes" id="UP000053424"/>
    </source>
</evidence>
<proteinExistence type="predicted"/>
<sequence>MASQDNDEAGDPQRIKYCPLATGEAKDSRSIRSHPHDGRLHYKTTISGPTAPSHTSLWQYQPIANAAAIVTNQDRPNHWEIPVWGTRRVDETHADNATWAYIMYRQHNARNTYVLAHIMNPLNASLSISEVQYRCSIPMYFVQFV</sequence>
<dbReference type="Proteomes" id="UP000053424">
    <property type="component" value="Unassembled WGS sequence"/>
</dbReference>
<reference evidence="1 2" key="1">
    <citation type="submission" date="2014-04" db="EMBL/GenBank/DDBJ databases">
        <authorList>
            <consortium name="DOE Joint Genome Institute"/>
            <person name="Kuo A."/>
            <person name="Gay G."/>
            <person name="Dore J."/>
            <person name="Kohler A."/>
            <person name="Nagy L.G."/>
            <person name="Floudas D."/>
            <person name="Copeland A."/>
            <person name="Barry K.W."/>
            <person name="Cichocki N."/>
            <person name="Veneault-Fourrey C."/>
            <person name="LaButti K."/>
            <person name="Lindquist E.A."/>
            <person name="Lipzen A."/>
            <person name="Lundell T."/>
            <person name="Morin E."/>
            <person name="Murat C."/>
            <person name="Sun H."/>
            <person name="Tunlid A."/>
            <person name="Henrissat B."/>
            <person name="Grigoriev I.V."/>
            <person name="Hibbett D.S."/>
            <person name="Martin F."/>
            <person name="Nordberg H.P."/>
            <person name="Cantor M.N."/>
            <person name="Hua S.X."/>
        </authorList>
    </citation>
    <scope>NUCLEOTIDE SEQUENCE [LARGE SCALE GENOMIC DNA]</scope>
    <source>
        <strain evidence="2">h7</strain>
    </source>
</reference>
<reference evidence="2" key="2">
    <citation type="submission" date="2015-01" db="EMBL/GenBank/DDBJ databases">
        <title>Evolutionary Origins and Diversification of the Mycorrhizal Mutualists.</title>
        <authorList>
            <consortium name="DOE Joint Genome Institute"/>
            <consortium name="Mycorrhizal Genomics Consortium"/>
            <person name="Kohler A."/>
            <person name="Kuo A."/>
            <person name="Nagy L.G."/>
            <person name="Floudas D."/>
            <person name="Copeland A."/>
            <person name="Barry K.W."/>
            <person name="Cichocki N."/>
            <person name="Veneault-Fourrey C."/>
            <person name="LaButti K."/>
            <person name="Lindquist E.A."/>
            <person name="Lipzen A."/>
            <person name="Lundell T."/>
            <person name="Morin E."/>
            <person name="Murat C."/>
            <person name="Riley R."/>
            <person name="Ohm R."/>
            <person name="Sun H."/>
            <person name="Tunlid A."/>
            <person name="Henrissat B."/>
            <person name="Grigoriev I.V."/>
            <person name="Hibbett D.S."/>
            <person name="Martin F."/>
        </authorList>
    </citation>
    <scope>NUCLEOTIDE SEQUENCE [LARGE SCALE GENOMIC DNA]</scope>
    <source>
        <strain evidence="2">h7</strain>
    </source>
</reference>
<dbReference type="HOGENOM" id="CLU_1787078_0_0_1"/>
<protein>
    <submittedName>
        <fullName evidence="1">Uncharacterized protein</fullName>
    </submittedName>
</protein>